<dbReference type="AlphaFoldDB" id="A0A1L0FGD8"/>
<sequence length="362" mass="43298">MTTDFHAFSDDKFPALTKNHIDSCKYTNWYEKLQNKSLEKYTIKSHILKNLPQTFILFLLEDGIKLKTNTENTFYDDNQDFSDWSSSDNDTSTDEDSIKFIDPKNEFPEVEDFINDCFNTKSQKLTPRLNWSAPKDAVWILPYNNTMLTYTSEDVYLMLKSSNYIMHDLLYPYDDLKEKCETEKVNYDLILREWIENFNPSLEFRVFVMHGKIIGISQRDIRTEYIYLHEIKDEIRSTVDNFFEEIFIKNYFEECSIEEQNLVLDLYVDIKTQNLKVIDINPFTRSTEPLLFTWNELLTQEPHKKMYEFRLGENNTKMSSRDHSENQVPLEIFDASLDPEKLRELTYEWNRLLNKQLKEDDA</sequence>
<proteinExistence type="inferred from homology"/>
<keyword evidence="2" id="KW-0132">Cell division</keyword>
<dbReference type="GO" id="GO:0000287">
    <property type="term" value="F:magnesium ion binding"/>
    <property type="evidence" value="ECO:0007669"/>
    <property type="project" value="EnsemblFungi"/>
</dbReference>
<dbReference type="EMBL" id="FQNF01000010">
    <property type="protein sequence ID" value="SGZ38654.1"/>
    <property type="molecule type" value="Genomic_DNA"/>
</dbReference>
<name>A0A1L0FGD8_9ASCO</name>
<evidence type="ECO:0000313" key="2">
    <source>
        <dbReference type="EMBL" id="SGZ38654.1"/>
    </source>
</evidence>
<dbReference type="GO" id="GO:0005524">
    <property type="term" value="F:ATP binding"/>
    <property type="evidence" value="ECO:0007669"/>
    <property type="project" value="EnsemblFungi"/>
</dbReference>
<dbReference type="GO" id="GO:0051301">
    <property type="term" value="P:cell division"/>
    <property type="evidence" value="ECO:0007669"/>
    <property type="project" value="UniProtKB-KW"/>
</dbReference>
<dbReference type="GO" id="GO:0005737">
    <property type="term" value="C:cytoplasm"/>
    <property type="evidence" value="ECO:0007669"/>
    <property type="project" value="TreeGrafter"/>
</dbReference>
<organism evidence="2 3">
    <name type="scientific">Hanseniaspora guilliermondii</name>
    <dbReference type="NCBI Taxonomy" id="56406"/>
    <lineage>
        <taxon>Eukaryota</taxon>
        <taxon>Fungi</taxon>
        <taxon>Dikarya</taxon>
        <taxon>Ascomycota</taxon>
        <taxon>Saccharomycotina</taxon>
        <taxon>Saccharomycetes</taxon>
        <taxon>Saccharomycodales</taxon>
        <taxon>Saccharomycodaceae</taxon>
        <taxon>Hanseniaspora</taxon>
    </lineage>
</organism>
<gene>
    <name evidence="2" type="ORF">HGUI_00854</name>
</gene>
<reference evidence="3" key="1">
    <citation type="submission" date="2016-11" db="EMBL/GenBank/DDBJ databases">
        <authorList>
            <person name="Guldener U."/>
        </authorList>
    </citation>
    <scope>NUCLEOTIDE SEQUENCE [LARGE SCALE GENOMIC DNA]</scope>
</reference>
<dbReference type="Proteomes" id="UP000183365">
    <property type="component" value="Unassembled WGS sequence"/>
</dbReference>
<dbReference type="GO" id="GO:0044183">
    <property type="term" value="F:protein folding chaperone"/>
    <property type="evidence" value="ECO:0007669"/>
    <property type="project" value="EnsemblFungi"/>
</dbReference>
<dbReference type="PANTHER" id="PTHR15323:SF6">
    <property type="entry name" value="CELL DIVISION CYCLE PROTEIN 123 HOMOLOG"/>
    <property type="match status" value="1"/>
</dbReference>
<keyword evidence="2" id="KW-0131">Cell cycle</keyword>
<evidence type="ECO:0000313" key="3">
    <source>
        <dbReference type="Proteomes" id="UP000183365"/>
    </source>
</evidence>
<dbReference type="Pfam" id="PF07065">
    <property type="entry name" value="D123"/>
    <property type="match status" value="1"/>
</dbReference>
<dbReference type="PANTHER" id="PTHR15323">
    <property type="entry name" value="D123 PROTEIN"/>
    <property type="match status" value="1"/>
</dbReference>
<accession>A0A1L0FGD8</accession>
<protein>
    <submittedName>
        <fullName evidence="2">Related to Cell division cycle protein 123</fullName>
    </submittedName>
</protein>
<comment type="similarity">
    <text evidence="1">Belongs to the CDC123 family.</text>
</comment>
<dbReference type="GO" id="GO:1905143">
    <property type="term" value="P:eukaryotic translation initiation factor 2 complex assembly"/>
    <property type="evidence" value="ECO:0007669"/>
    <property type="project" value="EnsemblFungi"/>
</dbReference>
<evidence type="ECO:0000256" key="1">
    <source>
        <dbReference type="ARBA" id="ARBA00011047"/>
    </source>
</evidence>
<dbReference type="VEuPathDB" id="FungiDB:HGUI_00854"/>
<dbReference type="InterPro" id="IPR009772">
    <property type="entry name" value="CDC123"/>
</dbReference>
<dbReference type="OrthoDB" id="360540at2759"/>
<keyword evidence="3" id="KW-1185">Reference proteome</keyword>